<dbReference type="InterPro" id="IPR011006">
    <property type="entry name" value="CheY-like_superfamily"/>
</dbReference>
<comment type="caution">
    <text evidence="8">The sequence shown here is derived from an EMBL/GenBank/DDBJ whole genome shotgun (WGS) entry which is preliminary data.</text>
</comment>
<dbReference type="PROSITE" id="PS50110">
    <property type="entry name" value="RESPONSE_REGULATORY"/>
    <property type="match status" value="1"/>
</dbReference>
<dbReference type="EMBL" id="ASWJ01000007">
    <property type="protein sequence ID" value="EOW83787.1"/>
    <property type="molecule type" value="Genomic_DNA"/>
</dbReference>
<dbReference type="Pfam" id="PF00072">
    <property type="entry name" value="Response_reg"/>
    <property type="match status" value="1"/>
</dbReference>
<dbReference type="Proteomes" id="UP000014113">
    <property type="component" value="Unassembled WGS sequence"/>
</dbReference>
<dbReference type="CDD" id="cd17533">
    <property type="entry name" value="REC_LytTR_AgrA-like"/>
    <property type="match status" value="1"/>
</dbReference>
<feature type="domain" description="Response regulatory" evidence="6">
    <location>
        <begin position="2"/>
        <end position="126"/>
    </location>
</feature>
<dbReference type="InterPro" id="IPR001789">
    <property type="entry name" value="Sig_transdc_resp-reg_receiver"/>
</dbReference>
<dbReference type="Pfam" id="PF04397">
    <property type="entry name" value="LytTR"/>
    <property type="match status" value="1"/>
</dbReference>
<dbReference type="eggNOG" id="COG3279">
    <property type="taxonomic scope" value="Bacteria"/>
</dbReference>
<gene>
    <name evidence="8" type="ORF">I568_01589</name>
</gene>
<organism evidence="8 9">
    <name type="scientific">Enterococcus columbae DSM 7374 = ATCC 51263</name>
    <dbReference type="NCBI Taxonomy" id="1121865"/>
    <lineage>
        <taxon>Bacteria</taxon>
        <taxon>Bacillati</taxon>
        <taxon>Bacillota</taxon>
        <taxon>Bacilli</taxon>
        <taxon>Lactobacillales</taxon>
        <taxon>Enterococcaceae</taxon>
        <taxon>Enterococcus</taxon>
    </lineage>
</organism>
<evidence type="ECO:0008006" key="10">
    <source>
        <dbReference type="Google" id="ProtNLM"/>
    </source>
</evidence>
<evidence type="ECO:0000313" key="9">
    <source>
        <dbReference type="Proteomes" id="UP000014113"/>
    </source>
</evidence>
<dbReference type="AlphaFoldDB" id="S0KB20"/>
<evidence type="ECO:0000256" key="3">
    <source>
        <dbReference type="ARBA" id="ARBA00023159"/>
    </source>
</evidence>
<keyword evidence="5" id="KW-0597">Phosphoprotein</keyword>
<accession>S0KB20</accession>
<dbReference type="SMART" id="SM00448">
    <property type="entry name" value="REC"/>
    <property type="match status" value="1"/>
</dbReference>
<comment type="function">
    <text evidence="4">Required for high-level post-exponential phase expression of a series of secreted proteins.</text>
</comment>
<evidence type="ECO:0000313" key="8">
    <source>
        <dbReference type="EMBL" id="EOW83787.1"/>
    </source>
</evidence>
<dbReference type="OrthoDB" id="9809318at2"/>
<evidence type="ECO:0000259" key="6">
    <source>
        <dbReference type="PROSITE" id="PS50110"/>
    </source>
</evidence>
<dbReference type="SUPFAM" id="SSF52172">
    <property type="entry name" value="CheY-like"/>
    <property type="match status" value="1"/>
</dbReference>
<dbReference type="InterPro" id="IPR007492">
    <property type="entry name" value="LytTR_DNA-bd_dom"/>
</dbReference>
<dbReference type="SMART" id="SM00850">
    <property type="entry name" value="LytTR"/>
    <property type="match status" value="1"/>
</dbReference>
<dbReference type="InterPro" id="IPR046947">
    <property type="entry name" value="LytR-like"/>
</dbReference>
<name>S0KB20_9ENTE</name>
<sequence length="239" mass="28152">MKVFVLEDHLLQRRRIVRIIEEYAQRKKIAIASLVDTAKVEELLQNIDSEDFNQIYFLDIDIKNETKKGLEIAQEIRKLDSRGTIIFVTTHSEFAPITYKYKVSALDFIDKSDPEMIKRVEEALQYVHDKYEEATVSDDFTLVLPKRIIKLPYKDIYYFETVENHRIKLIAKNKVLEFYGSLSEIEKMDERLYRCHKSAIVNIVNILEVSRQGNCVYFENNLSCPVARKYFKGLRAKLV</sequence>
<evidence type="ECO:0000256" key="4">
    <source>
        <dbReference type="ARBA" id="ARBA00037164"/>
    </source>
</evidence>
<keyword evidence="1" id="KW-0963">Cytoplasm</keyword>
<protein>
    <recommendedName>
        <fullName evidence="10">Response regulator</fullName>
    </recommendedName>
</protein>
<evidence type="ECO:0000259" key="7">
    <source>
        <dbReference type="PROSITE" id="PS50930"/>
    </source>
</evidence>
<keyword evidence="9" id="KW-1185">Reference proteome</keyword>
<feature type="domain" description="HTH LytTR-type" evidence="7">
    <location>
        <begin position="140"/>
        <end position="239"/>
    </location>
</feature>
<dbReference type="GO" id="GO:0003677">
    <property type="term" value="F:DNA binding"/>
    <property type="evidence" value="ECO:0007669"/>
    <property type="project" value="InterPro"/>
</dbReference>
<dbReference type="PROSITE" id="PS50930">
    <property type="entry name" value="HTH_LYTTR"/>
    <property type="match status" value="1"/>
</dbReference>
<dbReference type="Gene3D" id="3.40.50.2300">
    <property type="match status" value="1"/>
</dbReference>
<dbReference type="PANTHER" id="PTHR37299:SF3">
    <property type="entry name" value="STAGE 0 SPORULATION PROTEIN A HOMOLOG"/>
    <property type="match status" value="1"/>
</dbReference>
<evidence type="ECO:0000256" key="5">
    <source>
        <dbReference type="PROSITE-ProRule" id="PRU00169"/>
    </source>
</evidence>
<evidence type="ECO:0000256" key="2">
    <source>
        <dbReference type="ARBA" id="ARBA00023012"/>
    </source>
</evidence>
<dbReference type="PANTHER" id="PTHR37299">
    <property type="entry name" value="TRANSCRIPTIONAL REGULATOR-RELATED"/>
    <property type="match status" value="1"/>
</dbReference>
<dbReference type="GO" id="GO:0000156">
    <property type="term" value="F:phosphorelay response regulator activity"/>
    <property type="evidence" value="ECO:0007669"/>
    <property type="project" value="InterPro"/>
</dbReference>
<dbReference type="PATRIC" id="fig|1121865.3.peg.2315"/>
<evidence type="ECO:0000256" key="1">
    <source>
        <dbReference type="ARBA" id="ARBA00022490"/>
    </source>
</evidence>
<keyword evidence="3" id="KW-0010">Activator</keyword>
<dbReference type="RefSeq" id="WP_016184459.1">
    <property type="nucleotide sequence ID" value="NZ_JXKI01000008.1"/>
</dbReference>
<keyword evidence="2" id="KW-0902">Two-component regulatory system</keyword>
<dbReference type="STRING" id="1121865.OMW_02378"/>
<dbReference type="Gene3D" id="2.40.50.1020">
    <property type="entry name" value="LytTr DNA-binding domain"/>
    <property type="match status" value="1"/>
</dbReference>
<proteinExistence type="predicted"/>
<reference evidence="8 9" key="1">
    <citation type="submission" date="2013-03" db="EMBL/GenBank/DDBJ databases">
        <title>The Genome Sequence of Enterococcus columbae ATCC_51263 (PacBio/Illumina hybrid assembly).</title>
        <authorList>
            <consortium name="The Broad Institute Genomics Platform"/>
            <consortium name="The Broad Institute Genome Sequencing Center for Infectious Disease"/>
            <person name="Earl A."/>
            <person name="Russ C."/>
            <person name="Gilmore M."/>
            <person name="Surin D."/>
            <person name="Walker B."/>
            <person name="Young S."/>
            <person name="Zeng Q."/>
            <person name="Gargeya S."/>
            <person name="Fitzgerald M."/>
            <person name="Haas B."/>
            <person name="Abouelleil A."/>
            <person name="Allen A.W."/>
            <person name="Alvarado L."/>
            <person name="Arachchi H.M."/>
            <person name="Berlin A.M."/>
            <person name="Chapman S.B."/>
            <person name="Gainer-Dewar J."/>
            <person name="Goldberg J."/>
            <person name="Griggs A."/>
            <person name="Gujja S."/>
            <person name="Hansen M."/>
            <person name="Howarth C."/>
            <person name="Imamovic A."/>
            <person name="Ireland A."/>
            <person name="Larimer J."/>
            <person name="McCowan C."/>
            <person name="Murphy C."/>
            <person name="Pearson M."/>
            <person name="Poon T.W."/>
            <person name="Priest M."/>
            <person name="Roberts A."/>
            <person name="Saif S."/>
            <person name="Shea T."/>
            <person name="Sisk P."/>
            <person name="Sykes S."/>
            <person name="Wortman J."/>
            <person name="Nusbaum C."/>
            <person name="Birren B."/>
        </authorList>
    </citation>
    <scope>NUCLEOTIDE SEQUENCE [LARGE SCALE GENOMIC DNA]</scope>
    <source>
        <strain evidence="8 9">ATCC 51263</strain>
    </source>
</reference>
<feature type="modified residue" description="4-aspartylphosphate" evidence="5">
    <location>
        <position position="59"/>
    </location>
</feature>